<reference evidence="1" key="1">
    <citation type="submission" date="2021-02" db="EMBL/GenBank/DDBJ databases">
        <authorList>
            <person name="Nowell W R."/>
        </authorList>
    </citation>
    <scope>NUCLEOTIDE SEQUENCE</scope>
    <source>
        <strain evidence="1">Ploen Becks lab</strain>
    </source>
</reference>
<keyword evidence="2" id="KW-1185">Reference proteome</keyword>
<gene>
    <name evidence="1" type="ORF">OXX778_LOCUS21927</name>
</gene>
<accession>A0A814QDZ1</accession>
<name>A0A814QDZ1_9BILA</name>
<dbReference type="OrthoDB" id="10003725at2759"/>
<organism evidence="1 2">
    <name type="scientific">Brachionus calyciflorus</name>
    <dbReference type="NCBI Taxonomy" id="104777"/>
    <lineage>
        <taxon>Eukaryota</taxon>
        <taxon>Metazoa</taxon>
        <taxon>Spiralia</taxon>
        <taxon>Gnathifera</taxon>
        <taxon>Rotifera</taxon>
        <taxon>Eurotatoria</taxon>
        <taxon>Monogononta</taxon>
        <taxon>Pseudotrocha</taxon>
        <taxon>Ploima</taxon>
        <taxon>Brachionidae</taxon>
        <taxon>Brachionus</taxon>
    </lineage>
</organism>
<sequence>MPNDPKCHQLFNYFKKEWVKKHGAEKWNHFDSKLRTNNKIEGFHSAFNNKIRIKHPNLFLFINCIKQQQGISLVDYQRLKQGQSIREQSKKEKELRFELLKIEFMRKENKISFEDSDESENEIVLPEIDLDLTSDKGEINFLSNNCMILNQNNLAAGTNDCDKLCELIGQSAN</sequence>
<comment type="caution">
    <text evidence="1">The sequence shown here is derived from an EMBL/GenBank/DDBJ whole genome shotgun (WGS) entry which is preliminary data.</text>
</comment>
<evidence type="ECO:0000313" key="2">
    <source>
        <dbReference type="Proteomes" id="UP000663879"/>
    </source>
</evidence>
<protein>
    <recommendedName>
        <fullName evidence="3">MULE transposase domain-containing protein</fullName>
    </recommendedName>
</protein>
<evidence type="ECO:0008006" key="3">
    <source>
        <dbReference type="Google" id="ProtNLM"/>
    </source>
</evidence>
<dbReference type="AlphaFoldDB" id="A0A814QDZ1"/>
<dbReference type="EMBL" id="CAJNOC010008629">
    <property type="protein sequence ID" value="CAF1118193.1"/>
    <property type="molecule type" value="Genomic_DNA"/>
</dbReference>
<feature type="non-terminal residue" evidence="1">
    <location>
        <position position="1"/>
    </location>
</feature>
<proteinExistence type="predicted"/>
<evidence type="ECO:0000313" key="1">
    <source>
        <dbReference type="EMBL" id="CAF1118193.1"/>
    </source>
</evidence>
<dbReference type="Proteomes" id="UP000663879">
    <property type="component" value="Unassembled WGS sequence"/>
</dbReference>